<dbReference type="Gene3D" id="3.80.10.10">
    <property type="entry name" value="Ribonuclease Inhibitor"/>
    <property type="match status" value="1"/>
</dbReference>
<feature type="domain" description="At1g61320/AtMIF1 LRR" evidence="1">
    <location>
        <begin position="64"/>
        <end position="226"/>
    </location>
</feature>
<gene>
    <name evidence="2" type="ORF">SASPL_134478</name>
</gene>
<keyword evidence="3" id="KW-1185">Reference proteome</keyword>
<protein>
    <recommendedName>
        <fullName evidence="1">At1g61320/AtMIF1 LRR domain-containing protein</fullName>
    </recommendedName>
</protein>
<proteinExistence type="predicted"/>
<evidence type="ECO:0000259" key="1">
    <source>
        <dbReference type="Pfam" id="PF23622"/>
    </source>
</evidence>
<dbReference type="SUPFAM" id="SSF52058">
    <property type="entry name" value="L domain-like"/>
    <property type="match status" value="1"/>
</dbReference>
<name>A0A8X8X4K8_SALSN</name>
<sequence length="234" mass="26665">MVNSALESHQAIFLERFKIFIYINKSAQSTVTKWLEFVGSRQVERLELDFLCLSEKHGVELGDLRPMKYLKTMCLRSLKVSGEDISLFLRNCPLLRKLFITKASLTSDVHVSGATLALKHLQIRRRNGRDFNITISAPNLSIVFIDAGRGQLRFENVPKLVVTIFRIRTRITMNNFFSTISCLASQLQSLNLSTSRYEILRKGFPQLSQLKTLIIQDKGKLDHTSLLAATTYVV</sequence>
<reference evidence="2" key="2">
    <citation type="submission" date="2020-08" db="EMBL/GenBank/DDBJ databases">
        <title>Plant Genome Project.</title>
        <authorList>
            <person name="Zhang R.-G."/>
        </authorList>
    </citation>
    <scope>NUCLEOTIDE SEQUENCE</scope>
    <source>
        <strain evidence="2">Huo1</strain>
        <tissue evidence="2">Leaf</tissue>
    </source>
</reference>
<organism evidence="2">
    <name type="scientific">Salvia splendens</name>
    <name type="common">Scarlet sage</name>
    <dbReference type="NCBI Taxonomy" id="180675"/>
    <lineage>
        <taxon>Eukaryota</taxon>
        <taxon>Viridiplantae</taxon>
        <taxon>Streptophyta</taxon>
        <taxon>Embryophyta</taxon>
        <taxon>Tracheophyta</taxon>
        <taxon>Spermatophyta</taxon>
        <taxon>Magnoliopsida</taxon>
        <taxon>eudicotyledons</taxon>
        <taxon>Gunneridae</taxon>
        <taxon>Pentapetalae</taxon>
        <taxon>asterids</taxon>
        <taxon>lamiids</taxon>
        <taxon>Lamiales</taxon>
        <taxon>Lamiaceae</taxon>
        <taxon>Nepetoideae</taxon>
        <taxon>Mentheae</taxon>
        <taxon>Salviinae</taxon>
        <taxon>Salvia</taxon>
        <taxon>Salvia subgen. Calosphace</taxon>
        <taxon>core Calosphace</taxon>
    </lineage>
</organism>
<dbReference type="InterPro" id="IPR032675">
    <property type="entry name" value="LRR_dom_sf"/>
</dbReference>
<dbReference type="InterPro" id="IPR055357">
    <property type="entry name" value="LRR_At1g61320_AtMIF1"/>
</dbReference>
<dbReference type="EMBL" id="PNBA02000012">
    <property type="protein sequence ID" value="KAG6406866.1"/>
    <property type="molecule type" value="Genomic_DNA"/>
</dbReference>
<reference evidence="2" key="1">
    <citation type="submission" date="2018-01" db="EMBL/GenBank/DDBJ databases">
        <authorList>
            <person name="Mao J.F."/>
        </authorList>
    </citation>
    <scope>NUCLEOTIDE SEQUENCE</scope>
    <source>
        <strain evidence="2">Huo1</strain>
        <tissue evidence="2">Leaf</tissue>
    </source>
</reference>
<dbReference type="Pfam" id="PF23622">
    <property type="entry name" value="LRR_At1g61320_AtMIF1"/>
    <property type="match status" value="1"/>
</dbReference>
<dbReference type="Proteomes" id="UP000298416">
    <property type="component" value="Unassembled WGS sequence"/>
</dbReference>
<accession>A0A8X8X4K8</accession>
<evidence type="ECO:0000313" key="2">
    <source>
        <dbReference type="EMBL" id="KAG6406866.1"/>
    </source>
</evidence>
<comment type="caution">
    <text evidence="2">The sequence shown here is derived from an EMBL/GenBank/DDBJ whole genome shotgun (WGS) entry which is preliminary data.</text>
</comment>
<dbReference type="PANTHER" id="PTHR34145:SF68">
    <property type="entry name" value="FBD DOMAIN-CONTAINING PROTEIN"/>
    <property type="match status" value="1"/>
</dbReference>
<dbReference type="AlphaFoldDB" id="A0A8X8X4K8"/>
<evidence type="ECO:0000313" key="3">
    <source>
        <dbReference type="Proteomes" id="UP000298416"/>
    </source>
</evidence>
<dbReference type="PANTHER" id="PTHR34145">
    <property type="entry name" value="OS02G0105600 PROTEIN"/>
    <property type="match status" value="1"/>
</dbReference>
<dbReference type="InterPro" id="IPR053772">
    <property type="entry name" value="At1g61320/At1g61330-like"/>
</dbReference>